<protein>
    <recommendedName>
        <fullName evidence="4">EF-hand domain-containing protein</fullName>
    </recommendedName>
</protein>
<keyword evidence="3" id="KW-1185">Reference proteome</keyword>
<gene>
    <name evidence="2" type="ORF">SO694_00001549</name>
</gene>
<sequence length="168" mass="16735">MGGDYDDDAEVRAIRRRVDAAGDGVVPFAAFLAWWAGGLDGPAPGDGPAPAPAAAPRAAPTREARSGGIAECGSCARRTPSGAPRSRRASTSTRRRPAGPGPSPSSAAASPPPRSGGLGGSRNLAADAPPGAVVAAPFALVRLAGAAVEARGRALAPPLRPRVPRRAR</sequence>
<evidence type="ECO:0000313" key="2">
    <source>
        <dbReference type="EMBL" id="KAK7253372.1"/>
    </source>
</evidence>
<proteinExistence type="predicted"/>
<evidence type="ECO:0000313" key="3">
    <source>
        <dbReference type="Proteomes" id="UP001363151"/>
    </source>
</evidence>
<evidence type="ECO:0008006" key="4">
    <source>
        <dbReference type="Google" id="ProtNLM"/>
    </source>
</evidence>
<feature type="compositionally biased region" description="Basic residues" evidence="1">
    <location>
        <begin position="85"/>
        <end position="97"/>
    </location>
</feature>
<reference evidence="2 3" key="1">
    <citation type="submission" date="2024-03" db="EMBL/GenBank/DDBJ databases">
        <title>Aureococcus anophagefferens CCMP1851 and Kratosvirus quantuckense: Draft genome of a second virus-susceptible host strain in the model system.</title>
        <authorList>
            <person name="Chase E."/>
            <person name="Truchon A.R."/>
            <person name="Schepens W."/>
            <person name="Wilhelm S.W."/>
        </authorList>
    </citation>
    <scope>NUCLEOTIDE SEQUENCE [LARGE SCALE GENOMIC DNA]</scope>
    <source>
        <strain evidence="2 3">CCMP1851</strain>
    </source>
</reference>
<organism evidence="2 3">
    <name type="scientific">Aureococcus anophagefferens</name>
    <name type="common">Harmful bloom alga</name>
    <dbReference type="NCBI Taxonomy" id="44056"/>
    <lineage>
        <taxon>Eukaryota</taxon>
        <taxon>Sar</taxon>
        <taxon>Stramenopiles</taxon>
        <taxon>Ochrophyta</taxon>
        <taxon>Pelagophyceae</taxon>
        <taxon>Pelagomonadales</taxon>
        <taxon>Pelagomonadaceae</taxon>
        <taxon>Aureococcus</taxon>
    </lineage>
</organism>
<dbReference type="EMBL" id="JBBJCI010000035">
    <property type="protein sequence ID" value="KAK7253372.1"/>
    <property type="molecule type" value="Genomic_DNA"/>
</dbReference>
<evidence type="ECO:0000256" key="1">
    <source>
        <dbReference type="SAM" id="MobiDB-lite"/>
    </source>
</evidence>
<accession>A0ABR1GC25</accession>
<comment type="caution">
    <text evidence="2">The sequence shown here is derived from an EMBL/GenBank/DDBJ whole genome shotgun (WGS) entry which is preliminary data.</text>
</comment>
<dbReference type="Proteomes" id="UP001363151">
    <property type="component" value="Unassembled WGS sequence"/>
</dbReference>
<feature type="region of interest" description="Disordered" evidence="1">
    <location>
        <begin position="37"/>
        <end position="128"/>
    </location>
</feature>
<name>A0ABR1GC25_AURAN</name>